<dbReference type="AlphaFoldDB" id="A0A9C6TVY4"/>
<proteinExistence type="predicted"/>
<dbReference type="Gene3D" id="2.70.220.10">
    <property type="entry name" value="Ganglioside GM2 activator"/>
    <property type="match status" value="1"/>
</dbReference>
<evidence type="ECO:0000256" key="1">
    <source>
        <dbReference type="ARBA" id="ARBA00022729"/>
    </source>
</evidence>
<sequence>MSPIIIVTLAFLCQKGIYGKTLNTVIGPYITYAERFYMCEPHNRALPVRWHLRTTHFKPLKPKELQLLTGNLTMTELFDDSFQVKMVLDVRSNNQWKENAFVVPFLRNGCSTTRDNVPNFFKAFSSKRETKGACVYKPGVYEFNDTPVEWTFPNVAVMPYGHYRARINVTRLEKLYACLVADARIIPKLE</sequence>
<dbReference type="GeneID" id="113216434"/>
<feature type="chain" id="PRO_5038526890" evidence="2">
    <location>
        <begin position="20"/>
        <end position="190"/>
    </location>
</feature>
<gene>
    <name evidence="4" type="primary">LOC113216434</name>
</gene>
<feature type="signal peptide" evidence="2">
    <location>
        <begin position="1"/>
        <end position="19"/>
    </location>
</feature>
<evidence type="ECO:0000256" key="2">
    <source>
        <dbReference type="SAM" id="SignalP"/>
    </source>
</evidence>
<keyword evidence="1 2" id="KW-0732">Signal</keyword>
<evidence type="ECO:0000313" key="3">
    <source>
        <dbReference type="Proteomes" id="UP000504606"/>
    </source>
</evidence>
<evidence type="ECO:0000313" key="4">
    <source>
        <dbReference type="RefSeq" id="XP_052121251.1"/>
    </source>
</evidence>
<organism evidence="3 4">
    <name type="scientific">Frankliniella occidentalis</name>
    <name type="common">Western flower thrips</name>
    <name type="synonym">Euthrips occidentalis</name>
    <dbReference type="NCBI Taxonomy" id="133901"/>
    <lineage>
        <taxon>Eukaryota</taxon>
        <taxon>Metazoa</taxon>
        <taxon>Ecdysozoa</taxon>
        <taxon>Arthropoda</taxon>
        <taxon>Hexapoda</taxon>
        <taxon>Insecta</taxon>
        <taxon>Pterygota</taxon>
        <taxon>Neoptera</taxon>
        <taxon>Paraneoptera</taxon>
        <taxon>Thysanoptera</taxon>
        <taxon>Terebrantia</taxon>
        <taxon>Thripoidea</taxon>
        <taxon>Thripidae</taxon>
        <taxon>Frankliniella</taxon>
    </lineage>
</organism>
<accession>A0A9C6TVY4</accession>
<name>A0A9C6TVY4_FRAOC</name>
<dbReference type="RefSeq" id="XP_052121251.1">
    <property type="nucleotide sequence ID" value="XM_052265291.1"/>
</dbReference>
<dbReference type="KEGG" id="foc:113216434"/>
<reference evidence="4" key="1">
    <citation type="submission" date="2025-08" db="UniProtKB">
        <authorList>
            <consortium name="RefSeq"/>
        </authorList>
    </citation>
    <scope>IDENTIFICATION</scope>
    <source>
        <tissue evidence="4">Whole organism</tissue>
    </source>
</reference>
<keyword evidence="3" id="KW-1185">Reference proteome</keyword>
<dbReference type="InterPro" id="IPR036846">
    <property type="entry name" value="GM2-AP_sf"/>
</dbReference>
<protein>
    <submittedName>
        <fullName evidence="4">Uncharacterized protein LOC113216434</fullName>
    </submittedName>
</protein>
<dbReference type="Proteomes" id="UP000504606">
    <property type="component" value="Unplaced"/>
</dbReference>